<reference evidence="1 2" key="1">
    <citation type="submission" date="2015-10" db="EMBL/GenBank/DDBJ databases">
        <title>Genome analyses suggest a sexual origin of heterokaryosis in a supposedly ancient asexual fungus.</title>
        <authorList>
            <person name="Ropars J."/>
            <person name="Sedzielewska K."/>
            <person name="Noel J."/>
            <person name="Charron P."/>
            <person name="Farinelli L."/>
            <person name="Marton T."/>
            <person name="Kruger M."/>
            <person name="Pelin A."/>
            <person name="Brachmann A."/>
            <person name="Corradi N."/>
        </authorList>
    </citation>
    <scope>NUCLEOTIDE SEQUENCE [LARGE SCALE GENOMIC DNA]</scope>
    <source>
        <strain evidence="1 2">A4</strain>
    </source>
</reference>
<accession>A0A2I1HBV4</accession>
<name>A0A2I1HBV4_9GLOM</name>
<evidence type="ECO:0000313" key="2">
    <source>
        <dbReference type="Proteomes" id="UP000234323"/>
    </source>
</evidence>
<organism evidence="1 2">
    <name type="scientific">Rhizophagus irregularis</name>
    <dbReference type="NCBI Taxonomy" id="588596"/>
    <lineage>
        <taxon>Eukaryota</taxon>
        <taxon>Fungi</taxon>
        <taxon>Fungi incertae sedis</taxon>
        <taxon>Mucoromycota</taxon>
        <taxon>Glomeromycotina</taxon>
        <taxon>Glomeromycetes</taxon>
        <taxon>Glomerales</taxon>
        <taxon>Glomeraceae</taxon>
        <taxon>Rhizophagus</taxon>
    </lineage>
</organism>
<sequence length="53" mass="5950">MFSAGQAYVALSRCSEWSKVHIASLHPSAFIVDKSMLEEYERLEQIAAKPLPL</sequence>
<protein>
    <submittedName>
        <fullName evidence="1">Uncharacterized protein</fullName>
    </submittedName>
</protein>
<evidence type="ECO:0000313" key="1">
    <source>
        <dbReference type="EMBL" id="PKY56364.1"/>
    </source>
</evidence>
<gene>
    <name evidence="1" type="ORF">RhiirA4_348736</name>
</gene>
<comment type="caution">
    <text evidence="1">The sequence shown here is derived from an EMBL/GenBank/DDBJ whole genome shotgun (WGS) entry which is preliminary data.</text>
</comment>
<dbReference type="Proteomes" id="UP000234323">
    <property type="component" value="Unassembled WGS sequence"/>
</dbReference>
<dbReference type="AlphaFoldDB" id="A0A2I1HBV4"/>
<proteinExistence type="predicted"/>
<dbReference type="EMBL" id="LLXI01002155">
    <property type="protein sequence ID" value="PKY56364.1"/>
    <property type="molecule type" value="Genomic_DNA"/>
</dbReference>
<keyword evidence="2" id="KW-1185">Reference proteome</keyword>